<dbReference type="Proteomes" id="UP000838308">
    <property type="component" value="Unassembled WGS sequence"/>
</dbReference>
<dbReference type="InterPro" id="IPR027417">
    <property type="entry name" value="P-loop_NTPase"/>
</dbReference>
<dbReference type="InterPro" id="IPR011646">
    <property type="entry name" value="KAP_P-loop"/>
</dbReference>
<proteinExistence type="predicted"/>
<feature type="transmembrane region" description="Helical" evidence="1">
    <location>
        <begin position="21"/>
        <end position="39"/>
    </location>
</feature>
<evidence type="ECO:0000256" key="1">
    <source>
        <dbReference type="SAM" id="Phobius"/>
    </source>
</evidence>
<comment type="caution">
    <text evidence="3">The sequence shown here is derived from an EMBL/GenBank/DDBJ whole genome shotgun (WGS) entry which is preliminary data.</text>
</comment>
<dbReference type="PANTHER" id="PTHR22674">
    <property type="entry name" value="NTPASE, KAP FAMILY P-LOOP DOMAIN-CONTAINING 1"/>
    <property type="match status" value="1"/>
</dbReference>
<feature type="transmembrane region" description="Helical" evidence="1">
    <location>
        <begin position="124"/>
        <end position="144"/>
    </location>
</feature>
<sequence>MSKTTIYKYDKTDTLIKIIKNAFNSIIIILLINILLTFLRKITSDKIVVTFSYEWVRWVLYSSIGLLCLFAFTFYIIISLPIIKFRVKPLTTTLDYLVSNFTIGIISNYFLIGGPVTFWSGNMLSDLFDILLIFSLVLFFYFFVESIIRLIPKLSQDKVPNAQHNYNSGNPIETKDEDKLNRADFANKLGEALENQQQNESLTIGLLGEWGSGKSSVYNMVKEYSSNLKKESSEESNILYIDFKPWYFGKDNHDIIRIYLFHFLEEIKKTRGYNPKIGKVIKQYADIISTVSVRSFGTIVSFKEMIDKILPTRENVSLTELKKEIEDLLLKFPKRIVVYIDDIDRLEGNEIRMMFKLVRLIADFPRVTYIMALDEEIVKKSLASIYQVEADSNFEDAKKYIEKFIQIPIYLPKPINNDLETFFSEQIRDVFEKNNIEGISDIQIVKSLIDLKFSPRNIYRYKNLVQFYLPLLKSEVNINDLLYLIMIQVSSSDLYNFIYHNKKVLINEESTSTEGDKNKLYNIENINEYRGILETLFPLVARIFGEELKKFKSSEKISWEKNKKICTYEFFDQYFVYGVPTNKISQTELAELITLLRDGGLSDVKRGYINLIEKFSATELNSKLGLRIEEISGPHQEKLLHILKDIYHLKYSKNTKFDGIDSILSLAKTIARNLHFQNHVFDLQFWEDGNILFTLGIHKFLKQSNINKNGLSVLKKAVQSAYYNISDECFFVNFNQSDAGTLWLNWTHYFSDDEIKLIVNNWIKSEDEFENILNFTFNNKHSGLLKNEELLISLFISSTRYLTDEKIESYFNNKSLPSTENELDEYITKTNYRNIGTFIFAKNKLFKFINVQLEEIYTLSVSQHIFAQPKASIQMGAEIIIKFGNADQRTIIEENLKIIDEYNKEYIKEREAIEEGQRDLQLG</sequence>
<dbReference type="SUPFAM" id="SSF52540">
    <property type="entry name" value="P-loop containing nucleoside triphosphate hydrolases"/>
    <property type="match status" value="1"/>
</dbReference>
<feature type="transmembrane region" description="Helical" evidence="1">
    <location>
        <begin position="94"/>
        <end position="112"/>
    </location>
</feature>
<protein>
    <recommendedName>
        <fullName evidence="2">KAP NTPase domain-containing protein</fullName>
    </recommendedName>
</protein>
<organism evidence="3 4">
    <name type="scientific">Neobacillus rhizosphaerae</name>
    <dbReference type="NCBI Taxonomy" id="2880965"/>
    <lineage>
        <taxon>Bacteria</taxon>
        <taxon>Bacillati</taxon>
        <taxon>Bacillota</taxon>
        <taxon>Bacilli</taxon>
        <taxon>Bacillales</taxon>
        <taxon>Bacillaceae</taxon>
        <taxon>Neobacillus</taxon>
    </lineage>
</organism>
<accession>A0ABM9EWP8</accession>
<keyword evidence="1" id="KW-1133">Transmembrane helix</keyword>
<evidence type="ECO:0000313" key="3">
    <source>
        <dbReference type="EMBL" id="CAH2717098.1"/>
    </source>
</evidence>
<keyword evidence="4" id="KW-1185">Reference proteome</keyword>
<feature type="transmembrane region" description="Helical" evidence="1">
    <location>
        <begin position="59"/>
        <end position="82"/>
    </location>
</feature>
<evidence type="ECO:0000313" key="4">
    <source>
        <dbReference type="Proteomes" id="UP000838308"/>
    </source>
</evidence>
<dbReference type="Gene3D" id="3.40.50.300">
    <property type="entry name" value="P-loop containing nucleotide triphosphate hydrolases"/>
    <property type="match status" value="1"/>
</dbReference>
<dbReference type="InterPro" id="IPR052754">
    <property type="entry name" value="NTPase_KAP_P-loop"/>
</dbReference>
<evidence type="ECO:0000259" key="2">
    <source>
        <dbReference type="Pfam" id="PF07693"/>
    </source>
</evidence>
<dbReference type="EMBL" id="CALBWS010000038">
    <property type="protein sequence ID" value="CAH2717098.1"/>
    <property type="molecule type" value="Genomic_DNA"/>
</dbReference>
<dbReference type="PANTHER" id="PTHR22674:SF6">
    <property type="entry name" value="NTPASE KAP FAMILY P-LOOP DOMAIN-CONTAINING PROTEIN 1"/>
    <property type="match status" value="1"/>
</dbReference>
<gene>
    <name evidence="3" type="ORF">BACCIP111895_04287</name>
</gene>
<reference evidence="3" key="1">
    <citation type="submission" date="2022-04" db="EMBL/GenBank/DDBJ databases">
        <authorList>
            <person name="Criscuolo A."/>
        </authorList>
    </citation>
    <scope>NUCLEOTIDE SEQUENCE</scope>
    <source>
        <strain evidence="3">CIP111895</strain>
    </source>
</reference>
<feature type="domain" description="KAP NTPase" evidence="2">
    <location>
        <begin position="182"/>
        <end position="466"/>
    </location>
</feature>
<dbReference type="RefSeq" id="WP_248737325.1">
    <property type="nucleotide sequence ID" value="NZ_CALBWS010000038.1"/>
</dbReference>
<keyword evidence="1" id="KW-0472">Membrane</keyword>
<name>A0ABM9EWP8_9BACI</name>
<keyword evidence="1" id="KW-0812">Transmembrane</keyword>
<dbReference type="Pfam" id="PF07693">
    <property type="entry name" value="KAP_NTPase"/>
    <property type="match status" value="1"/>
</dbReference>